<feature type="region of interest" description="Disordered" evidence="1">
    <location>
        <begin position="295"/>
        <end position="319"/>
    </location>
</feature>
<evidence type="ECO:0008006" key="4">
    <source>
        <dbReference type="Google" id="ProtNLM"/>
    </source>
</evidence>
<feature type="compositionally biased region" description="Gly residues" evidence="1">
    <location>
        <begin position="306"/>
        <end position="319"/>
    </location>
</feature>
<evidence type="ECO:0000256" key="1">
    <source>
        <dbReference type="SAM" id="MobiDB-lite"/>
    </source>
</evidence>
<proteinExistence type="predicted"/>
<organism evidence="2 3">
    <name type="scientific">Oceanobacillus neutriphilus</name>
    <dbReference type="NCBI Taxonomy" id="531815"/>
    <lineage>
        <taxon>Bacteria</taxon>
        <taxon>Bacillati</taxon>
        <taxon>Bacillota</taxon>
        <taxon>Bacilli</taxon>
        <taxon>Bacillales</taxon>
        <taxon>Bacillaceae</taxon>
        <taxon>Oceanobacillus</taxon>
    </lineage>
</organism>
<gene>
    <name evidence="2" type="ORF">GCM10011346_02680</name>
</gene>
<evidence type="ECO:0000313" key="2">
    <source>
        <dbReference type="EMBL" id="GGP07289.1"/>
    </source>
</evidence>
<dbReference type="RefSeq" id="WP_188732749.1">
    <property type="nucleotide sequence ID" value="NZ_BMLW01000001.1"/>
</dbReference>
<name>A0ABQ2NMS1_9BACI</name>
<sequence>MTKNKSLPLNLQFFAEEDLTTAGYLGEVRSIDFVTRFSSSIEELLQVLGVTRRLTLSQDGKIQTYKWERELNTDQVGEGEDIPLSRARKVKDKAYTVPFNKYRKVASAEAIHRHGYEYAVNQTDDEILGEIQGNIKDSFFTYLDTAPTTQDAAGFQKALALGWAKAKSLFPGNPSIVSFVSAMDVAKYLGDAPISSGASTAYGFTLLTGFLNQNVLVFDDIPEGKVYTTAVENIVFANQGVSGNDLARAFNLTTDQTGLIGVTHGPVLRNATIETVAFEGSTLFAEIPEGVVETAITDPSNDNGNDGSGGGDDNGGVEG</sequence>
<accession>A0ABQ2NMS1</accession>
<comment type="caution">
    <text evidence="2">The sequence shown here is derived from an EMBL/GenBank/DDBJ whole genome shotgun (WGS) entry which is preliminary data.</text>
</comment>
<protein>
    <recommendedName>
        <fullName evidence="4">Phage capsid protein</fullName>
    </recommendedName>
</protein>
<keyword evidence="3" id="KW-1185">Reference proteome</keyword>
<dbReference type="EMBL" id="BMLW01000001">
    <property type="protein sequence ID" value="GGP07289.1"/>
    <property type="molecule type" value="Genomic_DNA"/>
</dbReference>
<evidence type="ECO:0000313" key="3">
    <source>
        <dbReference type="Proteomes" id="UP000641206"/>
    </source>
</evidence>
<dbReference type="Proteomes" id="UP000641206">
    <property type="component" value="Unassembled WGS sequence"/>
</dbReference>
<reference evidence="3" key="1">
    <citation type="journal article" date="2019" name="Int. J. Syst. Evol. Microbiol.">
        <title>The Global Catalogue of Microorganisms (GCM) 10K type strain sequencing project: providing services to taxonomists for standard genome sequencing and annotation.</title>
        <authorList>
            <consortium name="The Broad Institute Genomics Platform"/>
            <consortium name="The Broad Institute Genome Sequencing Center for Infectious Disease"/>
            <person name="Wu L."/>
            <person name="Ma J."/>
        </authorList>
    </citation>
    <scope>NUCLEOTIDE SEQUENCE [LARGE SCALE GENOMIC DNA]</scope>
    <source>
        <strain evidence="3">CGMCC 1.7693</strain>
    </source>
</reference>